<name>J7RMU4_HUIN7</name>
<evidence type="ECO:0000259" key="6">
    <source>
        <dbReference type="PROSITE" id="PS50071"/>
    </source>
</evidence>
<evidence type="ECO:0000256" key="2">
    <source>
        <dbReference type="ARBA" id="ARBA00023155"/>
    </source>
</evidence>
<reference evidence="8" key="2">
    <citation type="submission" date="2012-08" db="EMBL/GenBank/DDBJ databases">
        <title>Genome sequence of Kazachstania naganishii.</title>
        <authorList>
            <person name="Gordon J.L."/>
            <person name="Armisen D."/>
            <person name="Proux-Wera E."/>
            <person name="OhEigeartaigh S.S."/>
            <person name="Byrne K.P."/>
            <person name="Wolfe K.H."/>
        </authorList>
    </citation>
    <scope>NUCLEOTIDE SEQUENCE [LARGE SCALE GENOMIC DNA]</scope>
    <source>
        <strain evidence="8">ATCC MYA-139 / BCRC 22969 / CBS 8797 / CCRC 22969 / KCTC 17520 / NBRC 10181 / NCYC 3082</strain>
    </source>
</reference>
<dbReference type="eggNOG" id="KOG0773">
    <property type="taxonomic scope" value="Eukaryota"/>
</dbReference>
<dbReference type="KEGG" id="kng:KNAG_0F02210"/>
<dbReference type="SMART" id="SM00389">
    <property type="entry name" value="HOX"/>
    <property type="match status" value="1"/>
</dbReference>
<keyword evidence="2 4" id="KW-0371">Homeobox</keyword>
<dbReference type="Proteomes" id="UP000006310">
    <property type="component" value="Chromosome 6"/>
</dbReference>
<evidence type="ECO:0000256" key="4">
    <source>
        <dbReference type="PROSITE-ProRule" id="PRU00108"/>
    </source>
</evidence>
<keyword evidence="3 4" id="KW-0539">Nucleus</keyword>
<dbReference type="OrthoDB" id="10056939at2759"/>
<dbReference type="PROSITE" id="PS50071">
    <property type="entry name" value="HOMEOBOX_2"/>
    <property type="match status" value="1"/>
</dbReference>
<dbReference type="GO" id="GO:0003677">
    <property type="term" value="F:DNA binding"/>
    <property type="evidence" value="ECO:0007669"/>
    <property type="project" value="UniProtKB-UniRule"/>
</dbReference>
<evidence type="ECO:0000313" key="8">
    <source>
        <dbReference type="Proteomes" id="UP000006310"/>
    </source>
</evidence>
<evidence type="ECO:0000256" key="5">
    <source>
        <dbReference type="SAM" id="MobiDB-lite"/>
    </source>
</evidence>
<accession>J7RMU4</accession>
<gene>
    <name evidence="7" type="primary">KNAG0F02210</name>
    <name evidence="7" type="ordered locus">KNAG_0F02210</name>
</gene>
<dbReference type="GO" id="GO:0005634">
    <property type="term" value="C:nucleus"/>
    <property type="evidence" value="ECO:0007669"/>
    <property type="project" value="UniProtKB-SubCell"/>
</dbReference>
<dbReference type="RefSeq" id="XP_022465134.1">
    <property type="nucleotide sequence ID" value="XM_022608660.1"/>
</dbReference>
<proteinExistence type="predicted"/>
<dbReference type="GeneID" id="34526603"/>
<evidence type="ECO:0000313" key="7">
    <source>
        <dbReference type="EMBL" id="CCK70888.1"/>
    </source>
</evidence>
<feature type="region of interest" description="Disordered" evidence="5">
    <location>
        <begin position="303"/>
        <end position="324"/>
    </location>
</feature>
<dbReference type="InterPro" id="IPR009057">
    <property type="entry name" value="Homeodomain-like_sf"/>
</dbReference>
<reference evidence="7 8" key="1">
    <citation type="journal article" date="2011" name="Proc. Natl. Acad. Sci. U.S.A.">
        <title>Evolutionary erosion of yeast sex chromosomes by mating-type switching accidents.</title>
        <authorList>
            <person name="Gordon J.L."/>
            <person name="Armisen D."/>
            <person name="Proux-Wera E."/>
            <person name="Oheigeartaigh S.S."/>
            <person name="Byrne K.P."/>
            <person name="Wolfe K.H."/>
        </authorList>
    </citation>
    <scope>NUCLEOTIDE SEQUENCE [LARGE SCALE GENOMIC DNA]</scope>
    <source>
        <strain evidence="8">ATCC MYA-139 / BCRC 22969 / CBS 8797 / CCRC 22969 / KCTC 17520 / NBRC 10181 / NCYC 3082</strain>
    </source>
</reference>
<dbReference type="HOGENOM" id="CLU_858058_0_0_1"/>
<feature type="domain" description="Homeobox" evidence="6">
    <location>
        <begin position="237"/>
        <end position="300"/>
    </location>
</feature>
<dbReference type="AlphaFoldDB" id="J7RMU4"/>
<feature type="DNA-binding region" description="Homeobox" evidence="4">
    <location>
        <begin position="239"/>
        <end position="301"/>
    </location>
</feature>
<keyword evidence="8" id="KW-1185">Reference proteome</keyword>
<dbReference type="GO" id="GO:0006355">
    <property type="term" value="P:regulation of DNA-templated transcription"/>
    <property type="evidence" value="ECO:0007669"/>
    <property type="project" value="InterPro"/>
</dbReference>
<sequence length="324" mass="36234">MLVISFSYFAVRSPVLTHFIMSLPNQKIELPSIKSIFNIINEDHNFQKQSLPQVQLPHLLPLQQQQQQKDAGSTHRFRINGQRNSANNIKSIQSMSTSSAGSISPNMSYTHMSPTLTSHPMHMHPHIPTWNTVQNSTSTTATSNNTTNNSSSSSPYLHPRSQSQQFGGSGTHTQRYTANVVINNNTPVSRPSSGMVHSLSGPPSFARSDDLASTNSGNSSSGDNRSTSYSPRSQRIKKSSSKRSNLPRETVQMLNNWLLNHLHDPYPTPHEKLELLRQTGLTKIQLSNWFINVRRRKVFVDHPQSMSNGTQSNVIRRNSSSPRN</sequence>
<feature type="region of interest" description="Disordered" evidence="5">
    <location>
        <begin position="184"/>
        <end position="248"/>
    </location>
</feature>
<dbReference type="InterPro" id="IPR001356">
    <property type="entry name" value="HD"/>
</dbReference>
<dbReference type="STRING" id="1071383.J7RMU4"/>
<feature type="compositionally biased region" description="Low complexity" evidence="5">
    <location>
        <begin position="213"/>
        <end position="233"/>
    </location>
</feature>
<evidence type="ECO:0000256" key="3">
    <source>
        <dbReference type="ARBA" id="ARBA00023242"/>
    </source>
</evidence>
<dbReference type="PANTHER" id="PTHR11850">
    <property type="entry name" value="HOMEOBOX PROTEIN TRANSCRIPTION FACTORS"/>
    <property type="match status" value="1"/>
</dbReference>
<comment type="subcellular location">
    <subcellularLocation>
        <location evidence="4">Nucleus</location>
    </subcellularLocation>
</comment>
<protein>
    <recommendedName>
        <fullName evidence="6">Homeobox domain-containing protein</fullName>
    </recommendedName>
</protein>
<dbReference type="InterPro" id="IPR008422">
    <property type="entry name" value="KN_HD"/>
</dbReference>
<dbReference type="SUPFAM" id="SSF46689">
    <property type="entry name" value="Homeodomain-like"/>
    <property type="match status" value="1"/>
</dbReference>
<dbReference type="Gene3D" id="1.10.10.60">
    <property type="entry name" value="Homeodomain-like"/>
    <property type="match status" value="1"/>
</dbReference>
<dbReference type="Pfam" id="PF05920">
    <property type="entry name" value="Homeobox_KN"/>
    <property type="match status" value="1"/>
</dbReference>
<dbReference type="EMBL" id="HE978319">
    <property type="protein sequence ID" value="CCK70888.1"/>
    <property type="molecule type" value="Genomic_DNA"/>
</dbReference>
<dbReference type="CDD" id="cd00086">
    <property type="entry name" value="homeodomain"/>
    <property type="match status" value="1"/>
</dbReference>
<feature type="compositionally biased region" description="Polar residues" evidence="5">
    <location>
        <begin position="81"/>
        <end position="118"/>
    </location>
</feature>
<feature type="compositionally biased region" description="Low complexity" evidence="5">
    <location>
        <begin position="135"/>
        <end position="154"/>
    </location>
</feature>
<feature type="compositionally biased region" description="Polar residues" evidence="5">
    <location>
        <begin position="304"/>
        <end position="324"/>
    </location>
</feature>
<keyword evidence="1 4" id="KW-0238">DNA-binding</keyword>
<dbReference type="InterPro" id="IPR050224">
    <property type="entry name" value="TALE_homeobox"/>
</dbReference>
<evidence type="ECO:0000256" key="1">
    <source>
        <dbReference type="ARBA" id="ARBA00023125"/>
    </source>
</evidence>
<organism evidence="7 8">
    <name type="scientific">Huiozyma naganishii (strain ATCC MYA-139 / BCRC 22969 / CBS 8797 / KCTC 17520 / NBRC 10181 / NCYC 3082 / Yp74L-3)</name>
    <name type="common">Yeast</name>
    <name type="synonym">Kazachstania naganishii</name>
    <dbReference type="NCBI Taxonomy" id="1071383"/>
    <lineage>
        <taxon>Eukaryota</taxon>
        <taxon>Fungi</taxon>
        <taxon>Dikarya</taxon>
        <taxon>Ascomycota</taxon>
        <taxon>Saccharomycotina</taxon>
        <taxon>Saccharomycetes</taxon>
        <taxon>Saccharomycetales</taxon>
        <taxon>Saccharomycetaceae</taxon>
        <taxon>Huiozyma</taxon>
    </lineage>
</organism>
<feature type="compositionally biased region" description="Polar residues" evidence="5">
    <location>
        <begin position="160"/>
        <end position="171"/>
    </location>
</feature>
<feature type="region of interest" description="Disordered" evidence="5">
    <location>
        <begin position="63"/>
        <end position="171"/>
    </location>
</feature>